<evidence type="ECO:0000256" key="1">
    <source>
        <dbReference type="SAM" id="MobiDB-lite"/>
    </source>
</evidence>
<dbReference type="EMBL" id="CM003378">
    <property type="protein sequence ID" value="KOM50136.1"/>
    <property type="molecule type" value="Genomic_DNA"/>
</dbReference>
<evidence type="ECO:0000313" key="4">
    <source>
        <dbReference type="Proteomes" id="UP000053144"/>
    </source>
</evidence>
<dbReference type="Pfam" id="PF03080">
    <property type="entry name" value="Neprosin"/>
    <property type="match status" value="1"/>
</dbReference>
<feature type="domain" description="Neprosin PEP catalytic" evidence="2">
    <location>
        <begin position="216"/>
        <end position="481"/>
    </location>
</feature>
<dbReference type="InterPro" id="IPR053168">
    <property type="entry name" value="Glutamic_endopeptidase"/>
</dbReference>
<evidence type="ECO:0000313" key="3">
    <source>
        <dbReference type="EMBL" id="KOM50136.1"/>
    </source>
</evidence>
<dbReference type="Pfam" id="PF26133">
    <property type="entry name" value="DUF8039"/>
    <property type="match status" value="1"/>
</dbReference>
<organism evidence="3 4">
    <name type="scientific">Phaseolus angularis</name>
    <name type="common">Azuki bean</name>
    <name type="synonym">Vigna angularis</name>
    <dbReference type="NCBI Taxonomy" id="3914"/>
    <lineage>
        <taxon>Eukaryota</taxon>
        <taxon>Viridiplantae</taxon>
        <taxon>Streptophyta</taxon>
        <taxon>Embryophyta</taxon>
        <taxon>Tracheophyta</taxon>
        <taxon>Spermatophyta</taxon>
        <taxon>Magnoliopsida</taxon>
        <taxon>eudicotyledons</taxon>
        <taxon>Gunneridae</taxon>
        <taxon>Pentapetalae</taxon>
        <taxon>rosids</taxon>
        <taxon>fabids</taxon>
        <taxon>Fabales</taxon>
        <taxon>Fabaceae</taxon>
        <taxon>Papilionoideae</taxon>
        <taxon>50 kb inversion clade</taxon>
        <taxon>NPAAA clade</taxon>
        <taxon>indigoferoid/millettioid clade</taxon>
        <taxon>Phaseoleae</taxon>
        <taxon>Vigna</taxon>
    </lineage>
</organism>
<dbReference type="PROSITE" id="PS52045">
    <property type="entry name" value="NEPROSIN_PEP_CD"/>
    <property type="match status" value="1"/>
</dbReference>
<dbReference type="Gramene" id="KOM50136">
    <property type="protein sequence ID" value="KOM50136"/>
    <property type="gene ID" value="LR48_Vigan08g096300"/>
</dbReference>
<gene>
    <name evidence="3" type="ORF">LR48_Vigan08g096300</name>
</gene>
<dbReference type="Proteomes" id="UP000053144">
    <property type="component" value="Chromosome 8"/>
</dbReference>
<dbReference type="PANTHER" id="PTHR31589">
    <property type="entry name" value="PROTEIN, PUTATIVE (DUF239)-RELATED-RELATED"/>
    <property type="match status" value="1"/>
</dbReference>
<evidence type="ECO:0000259" key="2">
    <source>
        <dbReference type="PROSITE" id="PS52045"/>
    </source>
</evidence>
<dbReference type="PANTHER" id="PTHR31589:SF223">
    <property type="entry name" value="PROTEIN, PUTATIVE (DUF239)-RELATED"/>
    <property type="match status" value="1"/>
</dbReference>
<proteinExistence type="predicted"/>
<dbReference type="InterPro" id="IPR004314">
    <property type="entry name" value="Neprosin"/>
</dbReference>
<feature type="region of interest" description="Disordered" evidence="1">
    <location>
        <begin position="69"/>
        <end position="88"/>
    </location>
</feature>
<reference evidence="4" key="1">
    <citation type="journal article" date="2015" name="Proc. Natl. Acad. Sci. U.S.A.">
        <title>Genome sequencing of adzuki bean (Vigna angularis) provides insight into high starch and low fat accumulation and domestication.</title>
        <authorList>
            <person name="Yang K."/>
            <person name="Tian Z."/>
            <person name="Chen C."/>
            <person name="Luo L."/>
            <person name="Zhao B."/>
            <person name="Wang Z."/>
            <person name="Yu L."/>
            <person name="Li Y."/>
            <person name="Sun Y."/>
            <person name="Li W."/>
            <person name="Chen Y."/>
            <person name="Li Y."/>
            <person name="Zhang Y."/>
            <person name="Ai D."/>
            <person name="Zhao J."/>
            <person name="Shang C."/>
            <person name="Ma Y."/>
            <person name="Wu B."/>
            <person name="Wang M."/>
            <person name="Gao L."/>
            <person name="Sun D."/>
            <person name="Zhang P."/>
            <person name="Guo F."/>
            <person name="Wang W."/>
            <person name="Li Y."/>
            <person name="Wang J."/>
            <person name="Varshney R.K."/>
            <person name="Wang J."/>
            <person name="Ling H.Q."/>
            <person name="Wan P."/>
        </authorList>
    </citation>
    <scope>NUCLEOTIDE SEQUENCE</scope>
    <source>
        <strain evidence="4">cv. Jingnong 6</strain>
    </source>
</reference>
<dbReference type="AlphaFoldDB" id="A0A0L9V542"/>
<dbReference type="InterPro" id="IPR058352">
    <property type="entry name" value="DUF8039"/>
</dbReference>
<protein>
    <recommendedName>
        <fullName evidence="2">Neprosin PEP catalytic domain-containing protein</fullName>
    </recommendedName>
</protein>
<sequence>MLVARGTVYETATIVHGVQLAEDDVKVTVGEVVVPDVVLPVPTNEFFTVEGAFKSFVSWLRHLVGDVSDPPIGQEGSPTTKKTHLSEDDPLGALDELAKIISDASMIVHWDSTTFGREAHIPLYLHQQDVRELAPGREEINITLIQLWMMYMYDASNKKGFNDVYGFIDSSMTHERNKFDDIQTYITTCFGMGKEIYFLPYILGSLTTHMMLCGRSTATVKKLAWVALKRFNRTAQIPEKSLQLRKPSFQKSSTKNLADRSSFRLEEVQCPKGYIPVRRTTKEDLIREKQLLKNNIFVQDIPELALSSKYSPYYSVNGRNSIYNPPVTKGQMSLSHVWVQNGPIKTNNKISLGWQDPKTKNWWIQIDGTDLGYYPAKLFSNLTSADKVGWGGRTLTPHGSLSPQMGSGHFPDKNLYDACYFRTMTFENSSRIRFGPERYQTEKYIDKPKCYDLTYYGNAYEDAPGHLLYMLEFGGPGGKCDDKLVHF</sequence>
<name>A0A0L9V542_PHAAN</name>
<accession>A0A0L9V542</accession>